<name>A0A8H7MHB8_9PLEO</name>
<accession>A0A8H7MHB8</accession>
<dbReference type="GO" id="GO:0016747">
    <property type="term" value="F:acyltransferase activity, transferring groups other than amino-acyl groups"/>
    <property type="evidence" value="ECO:0007669"/>
    <property type="project" value="InterPro"/>
</dbReference>
<dbReference type="SUPFAM" id="SSF55729">
    <property type="entry name" value="Acyl-CoA N-acyltransferases (Nat)"/>
    <property type="match status" value="1"/>
</dbReference>
<evidence type="ECO:0000259" key="2">
    <source>
        <dbReference type="PROSITE" id="PS51186"/>
    </source>
</evidence>
<dbReference type="InterPro" id="IPR000182">
    <property type="entry name" value="GNAT_dom"/>
</dbReference>
<evidence type="ECO:0000313" key="4">
    <source>
        <dbReference type="Proteomes" id="UP000651452"/>
    </source>
</evidence>
<feature type="transmembrane region" description="Helical" evidence="1">
    <location>
        <begin position="170"/>
        <end position="191"/>
    </location>
</feature>
<protein>
    <recommendedName>
        <fullName evidence="2">N-acetyltransferase domain-containing protein</fullName>
    </recommendedName>
</protein>
<keyword evidence="4" id="KW-1185">Reference proteome</keyword>
<dbReference type="EMBL" id="RZGK01000013">
    <property type="protein sequence ID" value="KAF9694750.1"/>
    <property type="molecule type" value="Genomic_DNA"/>
</dbReference>
<evidence type="ECO:0000256" key="1">
    <source>
        <dbReference type="SAM" id="Phobius"/>
    </source>
</evidence>
<dbReference type="InterPro" id="IPR016181">
    <property type="entry name" value="Acyl_CoA_acyltransferase"/>
</dbReference>
<keyword evidence="1" id="KW-1133">Transmembrane helix</keyword>
<dbReference type="OrthoDB" id="5343688at2759"/>
<organism evidence="3 4">
    <name type="scientific">Ascochyta lentis</name>
    <dbReference type="NCBI Taxonomy" id="205686"/>
    <lineage>
        <taxon>Eukaryota</taxon>
        <taxon>Fungi</taxon>
        <taxon>Dikarya</taxon>
        <taxon>Ascomycota</taxon>
        <taxon>Pezizomycotina</taxon>
        <taxon>Dothideomycetes</taxon>
        <taxon>Pleosporomycetidae</taxon>
        <taxon>Pleosporales</taxon>
        <taxon>Pleosporineae</taxon>
        <taxon>Didymellaceae</taxon>
        <taxon>Ascochyta</taxon>
    </lineage>
</organism>
<feature type="domain" description="N-acetyltransferase" evidence="2">
    <location>
        <begin position="169"/>
        <end position="348"/>
    </location>
</feature>
<dbReference type="Pfam" id="PF00583">
    <property type="entry name" value="Acetyltransf_1"/>
    <property type="match status" value="1"/>
</dbReference>
<evidence type="ECO:0000313" key="3">
    <source>
        <dbReference type="EMBL" id="KAF9694750.1"/>
    </source>
</evidence>
<dbReference type="AlphaFoldDB" id="A0A8H7MHB8"/>
<dbReference type="PROSITE" id="PS51186">
    <property type="entry name" value="GNAT"/>
    <property type="match status" value="1"/>
</dbReference>
<reference evidence="3" key="1">
    <citation type="submission" date="2018-12" db="EMBL/GenBank/DDBJ databases">
        <authorList>
            <person name="Syme R.A."/>
            <person name="Farfan-Caceres L."/>
            <person name="Lichtenzveig J."/>
        </authorList>
    </citation>
    <scope>NUCLEOTIDE SEQUENCE</scope>
    <source>
        <strain evidence="3">Al4</strain>
    </source>
</reference>
<sequence>MGRQLPPSHLKVAPGPHAFPQRYSLGDTVIVNQFSGFEKAIPAIPSLPGFRTSAAFLTSLSANLRIDPDLPSPLGTPTTFRAGNYQPYNSHPHLPTSLSYSTLPAPAYPSPLEAEVMPPSEASAPVQPPTNELPQLSTYTAESEDDRIDGLNLIADSVAQQRQVASKMMIFHPVNLAALGLIIAIVAQYMIRKHGDYFVFSTTAGGLTMAFLIGVRWLTGGYISLAEDIGTDWLGDDRMIVAKWGEDVIGALVLGWADNDASKKRGRRRRGKAVIRGWTVKLKYRGKGVGEGLLEEAVKIAGEKGADGILFASDHANSKRILPAIYNGFLDKQEVKAEKALRKVADDKGNFRQRQSSPTWGSR</sequence>
<proteinExistence type="predicted"/>
<dbReference type="Gene3D" id="3.40.630.30">
    <property type="match status" value="1"/>
</dbReference>
<dbReference type="CDD" id="cd04301">
    <property type="entry name" value="NAT_SF"/>
    <property type="match status" value="1"/>
</dbReference>
<gene>
    <name evidence="3" type="ORF">EKO04_007420</name>
</gene>
<keyword evidence="1" id="KW-0812">Transmembrane</keyword>
<comment type="caution">
    <text evidence="3">The sequence shown here is derived from an EMBL/GenBank/DDBJ whole genome shotgun (WGS) entry which is preliminary data.</text>
</comment>
<reference evidence="3" key="2">
    <citation type="submission" date="2020-09" db="EMBL/GenBank/DDBJ databases">
        <title>Reference genome assembly for Australian Ascochyta lentis isolate Al4.</title>
        <authorList>
            <person name="Lee R.C."/>
            <person name="Farfan-Caceres L.M."/>
            <person name="Debler J.W."/>
            <person name="Williams A.H."/>
            <person name="Henares B.M."/>
        </authorList>
    </citation>
    <scope>NUCLEOTIDE SEQUENCE</scope>
    <source>
        <strain evidence="3">Al4</strain>
    </source>
</reference>
<dbReference type="Proteomes" id="UP000651452">
    <property type="component" value="Unassembled WGS sequence"/>
</dbReference>
<feature type="transmembrane region" description="Helical" evidence="1">
    <location>
        <begin position="197"/>
        <end position="218"/>
    </location>
</feature>
<keyword evidence="1" id="KW-0472">Membrane</keyword>